<dbReference type="SUPFAM" id="SSF48452">
    <property type="entry name" value="TPR-like"/>
    <property type="match status" value="1"/>
</dbReference>
<protein>
    <submittedName>
        <fullName evidence="3">Tetratricopeptide (TPR) repeat protein</fullName>
    </submittedName>
</protein>
<evidence type="ECO:0000256" key="1">
    <source>
        <dbReference type="PROSITE-ProRule" id="PRU00339"/>
    </source>
</evidence>
<proteinExistence type="predicted"/>
<dbReference type="InterPro" id="IPR011990">
    <property type="entry name" value="TPR-like_helical_dom_sf"/>
</dbReference>
<gene>
    <name evidence="3" type="ORF">FHS40_008852</name>
</gene>
<dbReference type="Proteomes" id="UP000549009">
    <property type="component" value="Unassembled WGS sequence"/>
</dbReference>
<sequence>MPIRTRCAAAGLAGPASLLSLDQALAAPPDPTGSPVPLDARLAAGRRRFDAGQYSRLLTDLHGLLGDAHHAARSRRAADLARLSVTYSLASQVLIKTGHYPQARLAADRAATYGDWSSSPLAAAAAARELAIVLRHQNQPDAAQRHAQHALTTVERTGLRTAAQASAYAQMLATTAYTAARTGDRDQALAMIREARHAARDLPAQAPEGRLFAITPAAVDLYAVDVHWALKDAGAALEAGRNLHVAQFATPERKGRLLTERGRVYLLADRPEQAVAAFLRAARVAPAEVRERPSIRTDIERLRARHPRTPGMRELTAAAGPAA</sequence>
<comment type="caution">
    <text evidence="3">The sequence shown here is derived from an EMBL/GenBank/DDBJ whole genome shotgun (WGS) entry which is preliminary data.</text>
</comment>
<evidence type="ECO:0000313" key="3">
    <source>
        <dbReference type="EMBL" id="MBB5109722.1"/>
    </source>
</evidence>
<keyword evidence="2" id="KW-0732">Signal</keyword>
<dbReference type="EMBL" id="JACHJD010000036">
    <property type="protein sequence ID" value="MBB5109722.1"/>
    <property type="molecule type" value="Genomic_DNA"/>
</dbReference>
<feature type="repeat" description="TPR" evidence="1">
    <location>
        <begin position="255"/>
        <end position="288"/>
    </location>
</feature>
<evidence type="ECO:0000256" key="2">
    <source>
        <dbReference type="SAM" id="SignalP"/>
    </source>
</evidence>
<dbReference type="InterPro" id="IPR019734">
    <property type="entry name" value="TPR_rpt"/>
</dbReference>
<keyword evidence="1" id="KW-0802">TPR repeat</keyword>
<dbReference type="SMART" id="SM00028">
    <property type="entry name" value="TPR"/>
    <property type="match status" value="3"/>
</dbReference>
<name>A0A7W8EY37_STRST</name>
<dbReference type="PROSITE" id="PS50005">
    <property type="entry name" value="TPR"/>
    <property type="match status" value="1"/>
</dbReference>
<feature type="chain" id="PRO_5030930607" evidence="2">
    <location>
        <begin position="27"/>
        <end position="323"/>
    </location>
</feature>
<keyword evidence="4" id="KW-1185">Reference proteome</keyword>
<dbReference type="RefSeq" id="WP_184926714.1">
    <property type="nucleotide sequence ID" value="NZ_BMSQ01000042.1"/>
</dbReference>
<feature type="signal peptide" evidence="2">
    <location>
        <begin position="1"/>
        <end position="26"/>
    </location>
</feature>
<reference evidence="3 4" key="1">
    <citation type="submission" date="2020-08" db="EMBL/GenBank/DDBJ databases">
        <title>Genomic Encyclopedia of Type Strains, Phase III (KMG-III): the genomes of soil and plant-associated and newly described type strains.</title>
        <authorList>
            <person name="Whitman W."/>
        </authorList>
    </citation>
    <scope>NUCLEOTIDE SEQUENCE [LARGE SCALE GENOMIC DNA]</scope>
    <source>
        <strain evidence="3 4">CECT 3146</strain>
    </source>
</reference>
<organism evidence="3 4">
    <name type="scientific">Streptomyces spectabilis</name>
    <dbReference type="NCBI Taxonomy" id="68270"/>
    <lineage>
        <taxon>Bacteria</taxon>
        <taxon>Bacillati</taxon>
        <taxon>Actinomycetota</taxon>
        <taxon>Actinomycetes</taxon>
        <taxon>Kitasatosporales</taxon>
        <taxon>Streptomycetaceae</taxon>
        <taxon>Streptomyces</taxon>
    </lineage>
</organism>
<dbReference type="Gene3D" id="1.25.40.10">
    <property type="entry name" value="Tetratricopeptide repeat domain"/>
    <property type="match status" value="1"/>
</dbReference>
<dbReference type="AlphaFoldDB" id="A0A7W8EY37"/>
<accession>A0A7W8EY37</accession>
<evidence type="ECO:0000313" key="4">
    <source>
        <dbReference type="Proteomes" id="UP000549009"/>
    </source>
</evidence>